<dbReference type="SUPFAM" id="SSF48230">
    <property type="entry name" value="Chondroitin AC/alginate lyase"/>
    <property type="match status" value="1"/>
</dbReference>
<reference evidence="4 5" key="1">
    <citation type="submission" date="2023-04" db="EMBL/GenBank/DDBJ databases">
        <title>A novel bacteria isolated from coastal sediment.</title>
        <authorList>
            <person name="Liu X.-J."/>
            <person name="Du Z.-J."/>
        </authorList>
    </citation>
    <scope>NUCLEOTIDE SEQUENCE [LARGE SCALE GENOMIC DNA]</scope>
    <source>
        <strain evidence="4 5">SDUM461004</strain>
    </source>
</reference>
<dbReference type="InterPro" id="IPR008929">
    <property type="entry name" value="Chondroitin_lyas"/>
</dbReference>
<comment type="caution">
    <text evidence="4">The sequence shown here is derived from an EMBL/GenBank/DDBJ whole genome shotgun (WGS) entry which is preliminary data.</text>
</comment>
<keyword evidence="1" id="KW-0732">Signal</keyword>
<keyword evidence="5" id="KW-1185">Reference proteome</keyword>
<dbReference type="EMBL" id="JARXIC010000006">
    <property type="protein sequence ID" value="MDQ8193868.1"/>
    <property type="molecule type" value="Genomic_DNA"/>
</dbReference>
<dbReference type="InterPro" id="IPR008397">
    <property type="entry name" value="Alginate_lyase_dom"/>
</dbReference>
<feature type="domain" description="Alginate lyase" evidence="3">
    <location>
        <begin position="79"/>
        <end position="338"/>
    </location>
</feature>
<dbReference type="Gene3D" id="1.50.10.100">
    <property type="entry name" value="Chondroitin AC/alginate lyase"/>
    <property type="match status" value="1"/>
</dbReference>
<gene>
    <name evidence="4" type="ORF">QEH59_05500</name>
</gene>
<evidence type="ECO:0000313" key="4">
    <source>
        <dbReference type="EMBL" id="MDQ8193868.1"/>
    </source>
</evidence>
<name>A0ABU1AJT0_9BACT</name>
<organism evidence="4 5">
    <name type="scientific">Thalassobacterium sedimentorum</name>
    <dbReference type="NCBI Taxonomy" id="3041258"/>
    <lineage>
        <taxon>Bacteria</taxon>
        <taxon>Pseudomonadati</taxon>
        <taxon>Verrucomicrobiota</taxon>
        <taxon>Opitutia</taxon>
        <taxon>Puniceicoccales</taxon>
        <taxon>Coraliomargaritaceae</taxon>
        <taxon>Thalassobacterium</taxon>
    </lineage>
</organism>
<sequence>MILSAQVTYGELPLREELTWVPRPEVFVSGEDMGETMAWLKRGGSDSEAMWEAFVRKVNVAIDESSQPYHGSDLVAFRYAAIGDATAVSDLALYYELTGDETALAVAKQRLMIWAEVDPLPGSTISISHYPPRTDDSNMGVNRGINFAIPAAAFSNAYALLYPYLNETERVEFRDWLLYLVSNVQFCFNLWVNNDFYDHQAFNNHMTTHMLGLAASGAALEDVGLLDFVYRNSNNPRRFECLIEGVILTEAEGSEQLWYKDSSPEVQDGEIYDRYRIISLRNGKGSGLMYSMIQMRTLLLLSELARINKIDGWQHVGHNGESLDLAFNFMAPILLDENPAAQGEYYANDHLLTPVKEATVCYYHLARAHYPESLPISAVLEAFPGYYSDEEFMGFGLALLHQRPLTFTPEEHSENIE</sequence>
<evidence type="ECO:0000256" key="2">
    <source>
        <dbReference type="ARBA" id="ARBA00023239"/>
    </source>
</evidence>
<dbReference type="GO" id="GO:0016829">
    <property type="term" value="F:lyase activity"/>
    <property type="evidence" value="ECO:0007669"/>
    <property type="project" value="UniProtKB-KW"/>
</dbReference>
<evidence type="ECO:0000256" key="1">
    <source>
        <dbReference type="ARBA" id="ARBA00022729"/>
    </source>
</evidence>
<proteinExistence type="predicted"/>
<keyword evidence="2 4" id="KW-0456">Lyase</keyword>
<evidence type="ECO:0000259" key="3">
    <source>
        <dbReference type="Pfam" id="PF05426"/>
    </source>
</evidence>
<dbReference type="RefSeq" id="WP_308984355.1">
    <property type="nucleotide sequence ID" value="NZ_JARXIC010000006.1"/>
</dbReference>
<dbReference type="Pfam" id="PF05426">
    <property type="entry name" value="Alginate_lyase"/>
    <property type="match status" value="1"/>
</dbReference>
<evidence type="ECO:0000313" key="5">
    <source>
        <dbReference type="Proteomes" id="UP001243717"/>
    </source>
</evidence>
<accession>A0ABU1AJT0</accession>
<protein>
    <submittedName>
        <fullName evidence="4">Alginate lyase family protein</fullName>
    </submittedName>
</protein>
<dbReference type="Proteomes" id="UP001243717">
    <property type="component" value="Unassembled WGS sequence"/>
</dbReference>